<evidence type="ECO:0000313" key="11">
    <source>
        <dbReference type="Proteomes" id="UP001174909"/>
    </source>
</evidence>
<feature type="coiled-coil region" evidence="7">
    <location>
        <begin position="607"/>
        <end position="656"/>
    </location>
</feature>
<evidence type="ECO:0000259" key="9">
    <source>
        <dbReference type="Pfam" id="PF14738"/>
    </source>
</evidence>
<evidence type="ECO:0000256" key="3">
    <source>
        <dbReference type="ARBA" id="ARBA00023212"/>
    </source>
</evidence>
<keyword evidence="3" id="KW-0206">Cytoskeleton</keyword>
<evidence type="ECO:0000256" key="1">
    <source>
        <dbReference type="ARBA" id="ARBA00004430"/>
    </source>
</evidence>
<keyword evidence="7" id="KW-0175">Coiled coil</keyword>
<evidence type="ECO:0000256" key="7">
    <source>
        <dbReference type="SAM" id="Coils"/>
    </source>
</evidence>
<protein>
    <recommendedName>
        <fullName evidence="6">Cilia- and flagella-associated protein 91</fullName>
    </recommendedName>
</protein>
<organism evidence="10 11">
    <name type="scientific">Geodia barretti</name>
    <name type="common">Barrett's horny sponge</name>
    <dbReference type="NCBI Taxonomy" id="519541"/>
    <lineage>
        <taxon>Eukaryota</taxon>
        <taxon>Metazoa</taxon>
        <taxon>Porifera</taxon>
        <taxon>Demospongiae</taxon>
        <taxon>Heteroscleromorpha</taxon>
        <taxon>Tetractinellida</taxon>
        <taxon>Astrophorina</taxon>
        <taxon>Geodiidae</taxon>
        <taxon>Geodia</taxon>
    </lineage>
</organism>
<comment type="caution">
    <text evidence="10">The sequence shown here is derived from an EMBL/GenBank/DDBJ whole genome shotgun (WGS) entry which is preliminary data.</text>
</comment>
<dbReference type="EMBL" id="CASHTH010002099">
    <property type="protein sequence ID" value="CAI8024854.1"/>
    <property type="molecule type" value="Genomic_DNA"/>
</dbReference>
<feature type="compositionally biased region" description="Polar residues" evidence="8">
    <location>
        <begin position="806"/>
        <end position="816"/>
    </location>
</feature>
<feature type="domain" description="CFAP91" evidence="9">
    <location>
        <begin position="179"/>
        <end position="331"/>
    </location>
</feature>
<dbReference type="PANTHER" id="PTHR22455">
    <property type="entry name" value="CILIA- AND FLAGELLA-ASSOCIATED PROTEIN 91"/>
    <property type="match status" value="1"/>
</dbReference>
<evidence type="ECO:0000313" key="10">
    <source>
        <dbReference type="EMBL" id="CAI8024854.1"/>
    </source>
</evidence>
<dbReference type="PANTHER" id="PTHR22455:SF10">
    <property type="entry name" value="CILIA- AND FLAGELLA-ASSOCIATED PROTEIN 91"/>
    <property type="match status" value="1"/>
</dbReference>
<proteinExistence type="inferred from homology"/>
<dbReference type="GO" id="GO:0005930">
    <property type="term" value="C:axoneme"/>
    <property type="evidence" value="ECO:0007669"/>
    <property type="project" value="UniProtKB-SubCell"/>
</dbReference>
<feature type="compositionally biased region" description="Low complexity" evidence="8">
    <location>
        <begin position="860"/>
        <end position="880"/>
    </location>
</feature>
<reference evidence="10" key="1">
    <citation type="submission" date="2023-03" db="EMBL/GenBank/DDBJ databases">
        <authorList>
            <person name="Steffen K."/>
            <person name="Cardenas P."/>
        </authorList>
    </citation>
    <scope>NUCLEOTIDE SEQUENCE</scope>
</reference>
<gene>
    <name evidence="10" type="ORF">GBAR_LOCUS14394</name>
</gene>
<keyword evidence="11" id="KW-1185">Reference proteome</keyword>
<keyword evidence="2" id="KW-0963">Cytoplasm</keyword>
<comment type="subcellular location">
    <subcellularLocation>
        <location evidence="1">Cytoplasm</location>
        <location evidence="1">Cytoskeleton</location>
        <location evidence="1">Cilium axoneme</location>
    </subcellularLocation>
</comment>
<name>A0AA35S809_GEOBA</name>
<feature type="region of interest" description="Disordered" evidence="8">
    <location>
        <begin position="772"/>
        <end position="932"/>
    </location>
</feature>
<evidence type="ECO:0000256" key="8">
    <source>
        <dbReference type="SAM" id="MobiDB-lite"/>
    </source>
</evidence>
<evidence type="ECO:0000256" key="6">
    <source>
        <dbReference type="ARBA" id="ARBA00029555"/>
    </source>
</evidence>
<evidence type="ECO:0000256" key="4">
    <source>
        <dbReference type="ARBA" id="ARBA00023273"/>
    </source>
</evidence>
<evidence type="ECO:0000256" key="2">
    <source>
        <dbReference type="ARBA" id="ARBA00022490"/>
    </source>
</evidence>
<keyword evidence="10" id="KW-0969">Cilium</keyword>
<accession>A0AA35S809</accession>
<dbReference type="InterPro" id="IPR026720">
    <property type="entry name" value="CFAP91"/>
</dbReference>
<dbReference type="Pfam" id="PF14738">
    <property type="entry name" value="CFAP91"/>
    <property type="match status" value="1"/>
</dbReference>
<sequence length="932" mass="105402">MATYTQTVHKPFVRPSRTYDYLYDPNFTVSSEQDHAKEAFKAHTSIDRIHCVPQFRTMFSVLRHYPRQRVTLDSTDPVPRHVPRVWRGYPERHRQTLLQFKKFNYAPDLPVPEKTYENPEAGGRNRYHYFRRPIIPFLPQMPPSVLLAPTRVNPAAPPGTGYGARGGTVSGGGVKSVGVQTDYRDSETQTEPYSPEYLVRPGSQPELLTLASLCYGKGLPAGLAEVEMIERAREKRRWEEGLPPIDDPNQLERRRAMMEEQERREWEHRENEIRLLQEERMALVEETMRQREAEQQELNERRLEHLWSKHRSEGERKLRRLRANHVKSLRQLSGKVAKVTSRSRGRNIIQSYTNFDSEASAIVFPTHTHTYILYTFYMTVRKGSKIKGQNVHKGLCSSSSLWVSQVYAPMTRTGVFLDAGSEKNTVHSMLTNTLEGLLDLEASLPAFITQPRVCAPERERKVCGLAARQKVKLGRILDQVHCDIIAERQAGQQTPRPLRLLQKVEKPVPRPPTPTCLAPPPGVEEREQAVVLLQRVIRGRSRQAKLYAAKEQRADLIRELRTTHALQSPEQAQKRQEKKDILSKQTHKLVEEHREAVVSDAVEEGAALCVGDQLDFLQKELERLQEERRVHAFLLLAERQRRMREAEESGRRQREERLRRIHDELFKQTVRVHSGTVDSFLEDVILSSVERTADQEAREEVRRQADTINTIAHQFVHTEVTGKELAAELVYSFLLPEVERQTTREKVQRDQRRHLLAAHRIIHSTVCTDIAAQSTTSGPPPPPPPSEGATNAPLGTTARPPATNDGMVSTADSTSQKLEHATTTIPLTTNGLTTTDFETTTEPKTTDKETTTSDRDTTTDADTTGVPLATGGDTTTTPQTTDKETTDTTAVPLATGGDTTDEETIDATTGAQTNTTPQTTDKDTTTTPPGDQ</sequence>
<keyword evidence="4" id="KW-0966">Cell projection</keyword>
<keyword evidence="10" id="KW-0282">Flagellum</keyword>
<feature type="compositionally biased region" description="Low complexity" evidence="8">
    <location>
        <begin position="822"/>
        <end position="843"/>
    </location>
</feature>
<evidence type="ECO:0000256" key="5">
    <source>
        <dbReference type="ARBA" id="ARBA00029468"/>
    </source>
</evidence>
<feature type="compositionally biased region" description="Basic and acidic residues" evidence="8">
    <location>
        <begin position="844"/>
        <end position="858"/>
    </location>
</feature>
<comment type="similarity">
    <text evidence="5">Belongs to the CFAP91 family.</text>
</comment>
<dbReference type="AlphaFoldDB" id="A0AA35S809"/>
<dbReference type="Proteomes" id="UP001174909">
    <property type="component" value="Unassembled WGS sequence"/>
</dbReference>
<dbReference type="InterPro" id="IPR032840">
    <property type="entry name" value="CFAP91_dom"/>
</dbReference>
<feature type="compositionally biased region" description="Low complexity" evidence="8">
    <location>
        <begin position="906"/>
        <end position="932"/>
    </location>
</feature>